<dbReference type="AlphaFoldDB" id="A0A1C9U525"/>
<accession>A0A1C9U525</accession>
<sequence length="406" mass="44903">MERLTERRLLGGPVMAASWVMGGIGAVMIAWSLFFVPTASASHQGHASRADAEVHATVGHGYSIPGASFQIFLGQGKGETEGSALTQTDADAAVKTVMDAFALMLQHRADYPRFDESLKKEALAQVVIEPTVVNEEGKVFPFLVARTKEPGRVTLLISAALLKDKGYVHHPDMLAPVLAREFQWVVSKADTAPKPKIVSVERDLPMAPIRTDQDIKSLPADERARLLQRLFDTYLRTVDDQKSLDGQSYYEVGSQALVTPTHQDSTAKLYEIRIREALQKIVREPFFWEQRPKAVRSLLNGKVWNVAFVKIDQRDWATRTRVLPESRAVVVGEHGQRIQPAAILVNVYRTAAPDDPFYSDTQGLPMGALSADQLARVIASEIQLNIQEKSMTGHTAQDELTAPNKD</sequence>
<name>A0A1C9U525_9BACT</name>
<dbReference type="EMBL" id="KT982366">
    <property type="protein sequence ID" value="AOR51260.1"/>
    <property type="molecule type" value="Genomic_DNA"/>
</dbReference>
<protein>
    <submittedName>
        <fullName evidence="2">Uncharacterized protein</fullName>
    </submittedName>
</protein>
<proteinExistence type="predicted"/>
<evidence type="ECO:0000256" key="1">
    <source>
        <dbReference type="SAM" id="Phobius"/>
    </source>
</evidence>
<keyword evidence="1" id="KW-0812">Transmembrane</keyword>
<evidence type="ECO:0000313" key="2">
    <source>
        <dbReference type="EMBL" id="AOR51260.1"/>
    </source>
</evidence>
<feature type="transmembrane region" description="Helical" evidence="1">
    <location>
        <begin position="12"/>
        <end position="34"/>
    </location>
</feature>
<keyword evidence="1" id="KW-1133">Transmembrane helix</keyword>
<reference evidence="2" key="1">
    <citation type="journal article" date="2016" name="Sci. Rep.">
        <title>Triclosan Resistome from Metagenome Reveals Diverse Enoyl Acyl Carrier Protein Reductases and Selective Enrichment of Triclosan Resistance Genes.</title>
        <authorList>
            <person name="Khan R."/>
            <person name="Kong H.G."/>
            <person name="Jung Y.H."/>
            <person name="Choi J."/>
            <person name="Baek K.Y."/>
            <person name="Hwang E.C."/>
            <person name="Lee S.W."/>
        </authorList>
    </citation>
    <scope>NUCLEOTIDE SEQUENCE</scope>
</reference>
<keyword evidence="1" id="KW-0472">Membrane</keyword>
<organism evidence="2">
    <name type="scientific">uncultured bacterium pBE3-1</name>
    <dbReference type="NCBI Taxonomy" id="1781161"/>
    <lineage>
        <taxon>Bacteria</taxon>
        <taxon>environmental samples</taxon>
    </lineage>
</organism>